<dbReference type="GO" id="GO:0004420">
    <property type="term" value="F:hydroxymethylglutaryl-CoA reductase (NADPH) activity"/>
    <property type="evidence" value="ECO:0007669"/>
    <property type="project" value="InterPro"/>
</dbReference>
<dbReference type="EMBL" id="FOEN01000006">
    <property type="protein sequence ID" value="SEQ19689.1"/>
    <property type="molecule type" value="Genomic_DNA"/>
</dbReference>
<comment type="similarity">
    <text evidence="1 3">Belongs to the HMG-CoA reductase family.</text>
</comment>
<dbReference type="GO" id="GO:0140643">
    <property type="term" value="F:hydroxymethylglutaryl-CoA reductase (NADH) activity"/>
    <property type="evidence" value="ECO:0007669"/>
    <property type="project" value="UniProtKB-EC"/>
</dbReference>
<dbReference type="Gene3D" id="3.90.770.10">
    <property type="entry name" value="3-hydroxy-3-methylglutaryl-coenzyme A Reductase, Chain A, domain 2"/>
    <property type="match status" value="2"/>
</dbReference>
<dbReference type="InterPro" id="IPR023074">
    <property type="entry name" value="HMG_CoA_Rdtase_cat_sf"/>
</dbReference>
<dbReference type="InterPro" id="IPR004553">
    <property type="entry name" value="HMG_CoA_Rdtase_bac-typ"/>
</dbReference>
<dbReference type="InterPro" id="IPR009029">
    <property type="entry name" value="HMG_CoA_Rdtase_sub-bd_dom_sf"/>
</dbReference>
<accession>A0A1H9E1S1</accession>
<keyword evidence="3" id="KW-0520">NAD</keyword>
<comment type="pathway">
    <text evidence="3">Metabolic intermediate metabolism; (R)-mevalonate degradation; (S)-3-hydroxy-3-methylglutaryl-CoA from (R)-mevalonate: step 1/1.</text>
</comment>
<dbReference type="OrthoDB" id="9764892at2"/>
<comment type="catalytic activity">
    <reaction evidence="3">
        <text>(R)-mevalonate + 2 NAD(+) + CoA = (3S)-3-hydroxy-3-methylglutaryl-CoA + 2 NADH + 2 H(+)</text>
        <dbReference type="Rhea" id="RHEA:14833"/>
        <dbReference type="ChEBI" id="CHEBI:15378"/>
        <dbReference type="ChEBI" id="CHEBI:36464"/>
        <dbReference type="ChEBI" id="CHEBI:43074"/>
        <dbReference type="ChEBI" id="CHEBI:57287"/>
        <dbReference type="ChEBI" id="CHEBI:57540"/>
        <dbReference type="ChEBI" id="CHEBI:57945"/>
        <dbReference type="EC" id="1.1.1.88"/>
    </reaction>
</comment>
<dbReference type="Proteomes" id="UP000198833">
    <property type="component" value="Unassembled WGS sequence"/>
</dbReference>
<sequence length="416" mass="45554">MQDSKWSGFYKLSRAERLARLNQQTGLTGQVPDLPIEVAEQMVENVIACYSLPLGLAVNFVINDHEYIIPMAVEEPSVIAAASHGAKILGNIRVSQEEKTLVGQIIIENLPNIPQAMAKLMDQREELLAIARSYSQSMVNRGGGPRDIRFEQKQNVMAQYLCCYLSFDPCDAMGANAINTVLEGLCQPIEEISSGKVLMAILSNYNETSLTRAQVSLPFKRLGKSEAEGEHIAKQIQKASDYAKIDPYRATTHNKGIMNGIDGVVLATGNDLRATSASAHAYAARLGHYQPLSTWEIRERYLYGELEIPLPLATVGGSLASHPTAQWVLDVLGRPSAKELAMIATAVGLAQNFSAVKALVTDGIQKGHMTMQARNLLMQVGAKPEEVSQVVKALVKEPRMNSQIALEVLKRFRGQK</sequence>
<dbReference type="CDD" id="cd00644">
    <property type="entry name" value="HMG-CoA_reductase_classII"/>
    <property type="match status" value="1"/>
</dbReference>
<dbReference type="PANTHER" id="PTHR10572:SF24">
    <property type="entry name" value="3-HYDROXY-3-METHYLGLUTARYL-COENZYME A REDUCTASE"/>
    <property type="match status" value="1"/>
</dbReference>
<proteinExistence type="inferred from homology"/>
<dbReference type="UniPathway" id="UPA00257">
    <property type="reaction ID" value="UER00367"/>
</dbReference>
<dbReference type="RefSeq" id="WP_159428867.1">
    <property type="nucleotide sequence ID" value="NZ_CALUDV010000010.1"/>
</dbReference>
<dbReference type="InterPro" id="IPR002202">
    <property type="entry name" value="HMG_CoA_Rdtase"/>
</dbReference>
<evidence type="ECO:0000313" key="5">
    <source>
        <dbReference type="Proteomes" id="UP000198833"/>
    </source>
</evidence>
<dbReference type="PANTHER" id="PTHR10572">
    <property type="entry name" value="3-HYDROXY-3-METHYLGLUTARYL-COENZYME A REDUCTASE"/>
    <property type="match status" value="1"/>
</dbReference>
<evidence type="ECO:0000256" key="3">
    <source>
        <dbReference type="RuleBase" id="RU361219"/>
    </source>
</evidence>
<name>A0A1H9E1S1_9LACT</name>
<dbReference type="SUPFAM" id="SSF55035">
    <property type="entry name" value="NAD-binding domain of HMG-CoA reductase"/>
    <property type="match status" value="1"/>
</dbReference>
<gene>
    <name evidence="4" type="ORF">SAMN04488558_10675</name>
</gene>
<keyword evidence="2 3" id="KW-0560">Oxidoreductase</keyword>
<dbReference type="PROSITE" id="PS50065">
    <property type="entry name" value="HMG_COA_REDUCTASE_4"/>
    <property type="match status" value="1"/>
</dbReference>
<dbReference type="STRING" id="89093.SAMN04488558_10675"/>
<dbReference type="Gene3D" id="1.10.8.660">
    <property type="match status" value="1"/>
</dbReference>
<dbReference type="NCBIfam" id="TIGR00532">
    <property type="entry name" value="HMG_CoA_R_NAD"/>
    <property type="match status" value="1"/>
</dbReference>
<dbReference type="Pfam" id="PF00368">
    <property type="entry name" value="HMG-CoA_red"/>
    <property type="match status" value="1"/>
</dbReference>
<dbReference type="AlphaFoldDB" id="A0A1H9E1S1"/>
<protein>
    <recommendedName>
        <fullName evidence="3">3-hydroxy-3-methylglutaryl coenzyme A reductase</fullName>
        <shortName evidence="3">HMG-CoA reductase</shortName>
        <ecNumber evidence="3">1.1.1.88</ecNumber>
    </recommendedName>
</protein>
<evidence type="ECO:0000256" key="2">
    <source>
        <dbReference type="ARBA" id="ARBA00023002"/>
    </source>
</evidence>
<dbReference type="InterPro" id="IPR009023">
    <property type="entry name" value="HMG_CoA_Rdtase_NAD(P)-bd_sf"/>
</dbReference>
<reference evidence="4 5" key="1">
    <citation type="submission" date="2016-10" db="EMBL/GenBank/DDBJ databases">
        <authorList>
            <person name="de Groot N.N."/>
        </authorList>
    </citation>
    <scope>NUCLEOTIDE SEQUENCE [LARGE SCALE GENOMIC DNA]</scope>
    <source>
        <strain evidence="4 5">DSM 15695</strain>
    </source>
</reference>
<dbReference type="GO" id="GO:0015936">
    <property type="term" value="P:coenzyme A metabolic process"/>
    <property type="evidence" value="ECO:0007669"/>
    <property type="project" value="InterPro"/>
</dbReference>
<dbReference type="SUPFAM" id="SSF56542">
    <property type="entry name" value="Substrate-binding domain of HMG-CoA reductase"/>
    <property type="match status" value="1"/>
</dbReference>
<evidence type="ECO:0000256" key="1">
    <source>
        <dbReference type="ARBA" id="ARBA00007661"/>
    </source>
</evidence>
<evidence type="ECO:0000313" key="4">
    <source>
        <dbReference type="EMBL" id="SEQ19689.1"/>
    </source>
</evidence>
<dbReference type="EC" id="1.1.1.88" evidence="3"/>
<organism evidence="4 5">
    <name type="scientific">Ignavigranum ruoffiae</name>
    <dbReference type="NCBI Taxonomy" id="89093"/>
    <lineage>
        <taxon>Bacteria</taxon>
        <taxon>Bacillati</taxon>
        <taxon>Bacillota</taxon>
        <taxon>Bacilli</taxon>
        <taxon>Lactobacillales</taxon>
        <taxon>Aerococcaceae</taxon>
        <taxon>Ignavigranum</taxon>
    </lineage>
</organism>
<keyword evidence="5" id="KW-1185">Reference proteome</keyword>